<feature type="region of interest" description="Disordered" evidence="2">
    <location>
        <begin position="484"/>
        <end position="504"/>
    </location>
</feature>
<evidence type="ECO:0000256" key="2">
    <source>
        <dbReference type="SAM" id="MobiDB-lite"/>
    </source>
</evidence>
<name>A0A919XV45_9BACL</name>
<dbReference type="RefSeq" id="WP_212940331.1">
    <property type="nucleotide sequence ID" value="NZ_BORR01000010.1"/>
</dbReference>
<evidence type="ECO:0000313" key="5">
    <source>
        <dbReference type="Proteomes" id="UP000681162"/>
    </source>
</evidence>
<reference evidence="4 5" key="1">
    <citation type="submission" date="2021-03" db="EMBL/GenBank/DDBJ databases">
        <title>Antimicrobial resistance genes in bacteria isolated from Japanese honey, and their potential for conferring macrolide and lincosamide resistance in the American foulbrood pathogen Paenibacillus larvae.</title>
        <authorList>
            <person name="Okamoto M."/>
            <person name="Kumagai M."/>
            <person name="Kanamori H."/>
            <person name="Takamatsu D."/>
        </authorList>
    </citation>
    <scope>NUCLEOTIDE SEQUENCE [LARGE SCALE GENOMIC DNA]</scope>
    <source>
        <strain evidence="4 5">J41TS12</strain>
    </source>
</reference>
<accession>A0A919XV45</accession>
<dbReference type="EMBL" id="BORR01000010">
    <property type="protein sequence ID" value="GIO38198.1"/>
    <property type="molecule type" value="Genomic_DNA"/>
</dbReference>
<keyword evidence="3" id="KW-0472">Membrane</keyword>
<feature type="coiled-coil region" evidence="1">
    <location>
        <begin position="423"/>
        <end position="471"/>
    </location>
</feature>
<evidence type="ECO:0000313" key="4">
    <source>
        <dbReference type="EMBL" id="GIO38198.1"/>
    </source>
</evidence>
<keyword evidence="3" id="KW-1133">Transmembrane helix</keyword>
<protein>
    <submittedName>
        <fullName evidence="4">Uncharacterized protein</fullName>
    </submittedName>
</protein>
<feature type="coiled-coil region" evidence="1">
    <location>
        <begin position="281"/>
        <end position="312"/>
    </location>
</feature>
<keyword evidence="1" id="KW-0175">Coiled coil</keyword>
<dbReference type="AlphaFoldDB" id="A0A919XV45"/>
<gene>
    <name evidence="4" type="ORF">J41TS12_30590</name>
</gene>
<feature type="transmembrane region" description="Helical" evidence="3">
    <location>
        <begin position="12"/>
        <end position="32"/>
    </location>
</feature>
<proteinExistence type="predicted"/>
<keyword evidence="5" id="KW-1185">Reference proteome</keyword>
<organism evidence="4 5">
    <name type="scientific">Paenibacillus antibioticophila</name>
    <dbReference type="NCBI Taxonomy" id="1274374"/>
    <lineage>
        <taxon>Bacteria</taxon>
        <taxon>Bacillati</taxon>
        <taxon>Bacillota</taxon>
        <taxon>Bacilli</taxon>
        <taxon>Bacillales</taxon>
        <taxon>Paenibacillaceae</taxon>
        <taxon>Paenibacillus</taxon>
    </lineage>
</organism>
<keyword evidence="3" id="KW-0812">Transmembrane</keyword>
<evidence type="ECO:0000256" key="1">
    <source>
        <dbReference type="SAM" id="Coils"/>
    </source>
</evidence>
<dbReference type="Proteomes" id="UP000681162">
    <property type="component" value="Unassembled WGS sequence"/>
</dbReference>
<sequence length="744" mass="82575">MKRWRNHSEAGSVSVFLIMIFAAVFAFVAIFIDFARMSALQAKTELLVRSASRSVLSAYDPILLERYGLFAFGETDENYLMSKVLSDQLNYMRRSDSFPIVDVRLDESTVELGRQLGNYEVFEQQIREQMKYRAPIDFSIDIINRFKPMSEAMKEASNTVDLLGKLQKLYDRREAKLDELLNGQATAAQSAAQLAALLPRTGSGSGSSQSGFSTAEQLVSGYSNYVSMIEAERARREAAEHSGGEQDEDDSYALEISRYQQSASLLFSEMNDRNNAAKQLHNVVLSKAKELLQEIRSLNAEMLLLIEKAEQRPEQEAYNKVGSGESLPVSGKEEIAPLRAQSRKLLLSESLLNDISTGIEAQTERVISFSGAVSAFLSMEGSVLSASASESALHSTVDQARKEADKYLTEFADAGSGNRLQRIKAIIEEYRGSDQERKETEKKAEDKLDEAKGLLGRIDNLKEKSQQHQKQFDLLESFYKANKDMNQAGDSDNPRKNSIKSDPYEAGGAAMGGMDSFYGGIAALMDSMSDNLFQAEYITGYFNHFDLKQLQDTMASSGERSGASGAADFSVESQEIEYILYGFYSPQGNIAAAYGEIFAMRLAIRTMEGLLKNSKNGNPLLIVAGALLYGVEHAIKDMISLTKDGYLELSDYLKVKLTYRDHLRIFLMLHGPGKSRLSRMLAVIRLNTGVPVDERETYVSAKLTTAIPLWFLPGIAGLMGNTGILKGKVEGTRYYAEKQADFSY</sequence>
<comment type="caution">
    <text evidence="4">The sequence shown here is derived from an EMBL/GenBank/DDBJ whole genome shotgun (WGS) entry which is preliminary data.</text>
</comment>
<evidence type="ECO:0000256" key="3">
    <source>
        <dbReference type="SAM" id="Phobius"/>
    </source>
</evidence>